<dbReference type="AlphaFoldDB" id="A0A2D0KC73"/>
<organism evidence="1 2">
    <name type="scientific">Xenorhabdus ishibashii</name>
    <dbReference type="NCBI Taxonomy" id="1034471"/>
    <lineage>
        <taxon>Bacteria</taxon>
        <taxon>Pseudomonadati</taxon>
        <taxon>Pseudomonadota</taxon>
        <taxon>Gammaproteobacteria</taxon>
        <taxon>Enterobacterales</taxon>
        <taxon>Morganellaceae</taxon>
        <taxon>Xenorhabdus</taxon>
    </lineage>
</organism>
<keyword evidence="2" id="KW-1185">Reference proteome</keyword>
<proteinExistence type="predicted"/>
<name>A0A2D0KC73_9GAMM</name>
<reference evidence="1 2" key="1">
    <citation type="journal article" date="2017" name="Nat. Microbiol.">
        <title>Natural product diversity associated with the nematode symbionts Photorhabdus and Xenorhabdus.</title>
        <authorList>
            <person name="Tobias N.J."/>
            <person name="Wolff H."/>
            <person name="Djahanschiri B."/>
            <person name="Grundmann F."/>
            <person name="Kronenwerth M."/>
            <person name="Shi Y.M."/>
            <person name="Simonyi S."/>
            <person name="Grun P."/>
            <person name="Shapiro-Ilan D."/>
            <person name="Pidot S.J."/>
            <person name="Stinear T.P."/>
            <person name="Ebersberger I."/>
            <person name="Bode H.B."/>
        </authorList>
    </citation>
    <scope>NUCLEOTIDE SEQUENCE [LARGE SCALE GENOMIC DNA]</scope>
    <source>
        <strain evidence="1 2">DSM 22670</strain>
    </source>
</reference>
<dbReference type="EMBL" id="NJAK01000001">
    <property type="protein sequence ID" value="PHM60952.1"/>
    <property type="molecule type" value="Genomic_DNA"/>
</dbReference>
<dbReference type="RefSeq" id="WP_099116203.1">
    <property type="nucleotide sequence ID" value="NZ_NJAK01000001.1"/>
</dbReference>
<evidence type="ECO:0000313" key="2">
    <source>
        <dbReference type="Proteomes" id="UP000222168"/>
    </source>
</evidence>
<accession>A0A2D0KC73</accession>
<dbReference type="OrthoDB" id="6447580at2"/>
<sequence>MNKIKNPVVLVNIHENHADSLTVAVTDGSNDWRDMQLAIAANLDKPIGDDNQRLIDHVLFYTAQALVKSREENKKLKEVIRDICNDCGETECGHYNIRYTIDMDIITAACKLIEDMDKNDQ</sequence>
<dbReference type="Proteomes" id="UP000222168">
    <property type="component" value="Unassembled WGS sequence"/>
</dbReference>
<gene>
    <name evidence="1" type="ORF">Xish_00058</name>
</gene>
<evidence type="ECO:0000313" key="1">
    <source>
        <dbReference type="EMBL" id="PHM60952.1"/>
    </source>
</evidence>
<protein>
    <submittedName>
        <fullName evidence="1">Uncharacterized protein</fullName>
    </submittedName>
</protein>
<comment type="caution">
    <text evidence="1">The sequence shown here is derived from an EMBL/GenBank/DDBJ whole genome shotgun (WGS) entry which is preliminary data.</text>
</comment>